<gene>
    <name evidence="2" type="ORF">L332_13360</name>
</gene>
<evidence type="ECO:0000259" key="1">
    <source>
        <dbReference type="Pfam" id="PF12697"/>
    </source>
</evidence>
<feature type="domain" description="AB hydrolase-1" evidence="1">
    <location>
        <begin position="32"/>
        <end position="243"/>
    </location>
</feature>
<dbReference type="InterPro" id="IPR050266">
    <property type="entry name" value="AB_hydrolase_sf"/>
</dbReference>
<dbReference type="SUPFAM" id="SSF53474">
    <property type="entry name" value="alpha/beta-Hydrolases"/>
    <property type="match status" value="1"/>
</dbReference>
<dbReference type="InterPro" id="IPR000073">
    <property type="entry name" value="AB_hydrolase_1"/>
</dbReference>
<dbReference type="GO" id="GO:0046464">
    <property type="term" value="P:acylglycerol catabolic process"/>
    <property type="evidence" value="ECO:0007669"/>
    <property type="project" value="TreeGrafter"/>
</dbReference>
<name>U1LDX0_9MICO</name>
<organism evidence="2 3">
    <name type="scientific">Agrococcus pavilionensis RW1</name>
    <dbReference type="NCBI Taxonomy" id="1330458"/>
    <lineage>
        <taxon>Bacteria</taxon>
        <taxon>Bacillati</taxon>
        <taxon>Actinomycetota</taxon>
        <taxon>Actinomycetes</taxon>
        <taxon>Micrococcales</taxon>
        <taxon>Microbacteriaceae</taxon>
        <taxon>Agrococcus</taxon>
    </lineage>
</organism>
<dbReference type="PANTHER" id="PTHR43798">
    <property type="entry name" value="MONOACYLGLYCEROL LIPASE"/>
    <property type="match status" value="1"/>
</dbReference>
<dbReference type="Proteomes" id="UP000016462">
    <property type="component" value="Unassembled WGS sequence"/>
</dbReference>
<proteinExistence type="predicted"/>
<dbReference type="EMBL" id="ASHR01000004">
    <property type="protein sequence ID" value="ERG65423.1"/>
    <property type="molecule type" value="Genomic_DNA"/>
</dbReference>
<dbReference type="PANTHER" id="PTHR43798:SF5">
    <property type="entry name" value="MONOACYLGLYCEROL LIPASE ABHD6"/>
    <property type="match status" value="1"/>
</dbReference>
<evidence type="ECO:0000313" key="3">
    <source>
        <dbReference type="Proteomes" id="UP000016462"/>
    </source>
</evidence>
<dbReference type="Pfam" id="PF12697">
    <property type="entry name" value="Abhydrolase_6"/>
    <property type="match status" value="1"/>
</dbReference>
<dbReference type="RefSeq" id="WP_021009392.1">
    <property type="nucleotide sequence ID" value="NZ_ASHR01000004.1"/>
</dbReference>
<dbReference type="AlphaFoldDB" id="U1LDX0"/>
<dbReference type="InterPro" id="IPR029058">
    <property type="entry name" value="AB_hydrolase_fold"/>
</dbReference>
<dbReference type="PRINTS" id="PR00111">
    <property type="entry name" value="ABHYDROLASE"/>
</dbReference>
<reference evidence="2 3" key="1">
    <citation type="journal article" date="2013" name="Genome Announc.">
        <title>First draft genome sequence from a member of the genus agrococcus, isolated from modern microbialites.</title>
        <authorList>
            <person name="White R.A.III."/>
            <person name="Grassa C.J."/>
            <person name="Suttle C.A."/>
        </authorList>
    </citation>
    <scope>NUCLEOTIDE SEQUENCE [LARGE SCALE GENOMIC DNA]</scope>
    <source>
        <strain evidence="2 3">RW1</strain>
    </source>
</reference>
<dbReference type="OrthoDB" id="9769541at2"/>
<dbReference type="GO" id="GO:0047372">
    <property type="term" value="F:monoacylglycerol lipase activity"/>
    <property type="evidence" value="ECO:0007669"/>
    <property type="project" value="TreeGrafter"/>
</dbReference>
<dbReference type="Gene3D" id="3.40.50.1820">
    <property type="entry name" value="alpha/beta hydrolase"/>
    <property type="match status" value="1"/>
</dbReference>
<accession>U1LDX0</accession>
<keyword evidence="3" id="KW-1185">Reference proteome</keyword>
<protein>
    <recommendedName>
        <fullName evidence="1">AB hydrolase-1 domain-containing protein</fullName>
    </recommendedName>
</protein>
<dbReference type="GO" id="GO:0016020">
    <property type="term" value="C:membrane"/>
    <property type="evidence" value="ECO:0007669"/>
    <property type="project" value="TreeGrafter"/>
</dbReference>
<evidence type="ECO:0000313" key="2">
    <source>
        <dbReference type="EMBL" id="ERG65423.1"/>
    </source>
</evidence>
<comment type="caution">
    <text evidence="2">The sequence shown here is derived from an EMBL/GenBank/DDBJ whole genome shotgun (WGS) entry which is preliminary data.</text>
</comment>
<sequence>MRRRRAHRVDVGDLAFRLTADAWAPDRTLPTVVLVHGIGVSRRYFARLHGVLAARARVVSVDLPGFGGMPKPDRDVDVPTMAGALGEALDSLGTGPIVLVGHSMGAQWVVELALQRPELVSLVVAIGPVADHRHRTPTAQARALLVDGLREPPSGNAVILSDYVRAGPAWYLVQLRHMIGYPLERAVERLEVPLLVVRGERDPIAGLRWSRELRDRAPRARLVHVPGHPHAVQHTAPRAVASAILAHTA</sequence>